<gene>
    <name evidence="2" type="ORF">WCD41_19075</name>
</gene>
<dbReference type="Proteomes" id="UP001370100">
    <property type="component" value="Unassembled WGS sequence"/>
</dbReference>
<organism evidence="2 3">
    <name type="scientific">Actinomycetospora aeridis</name>
    <dbReference type="NCBI Taxonomy" id="3129231"/>
    <lineage>
        <taxon>Bacteria</taxon>
        <taxon>Bacillati</taxon>
        <taxon>Actinomycetota</taxon>
        <taxon>Actinomycetes</taxon>
        <taxon>Pseudonocardiales</taxon>
        <taxon>Pseudonocardiaceae</taxon>
        <taxon>Actinomycetospora</taxon>
    </lineage>
</organism>
<keyword evidence="3" id="KW-1185">Reference proteome</keyword>
<keyword evidence="1" id="KW-0812">Transmembrane</keyword>
<name>A0ABU8N9E8_9PSEU</name>
<comment type="caution">
    <text evidence="2">The sequence shown here is derived from an EMBL/GenBank/DDBJ whole genome shotgun (WGS) entry which is preliminary data.</text>
</comment>
<keyword evidence="1" id="KW-0472">Membrane</keyword>
<feature type="transmembrane region" description="Helical" evidence="1">
    <location>
        <begin position="39"/>
        <end position="59"/>
    </location>
</feature>
<evidence type="ECO:0000313" key="3">
    <source>
        <dbReference type="Proteomes" id="UP001370100"/>
    </source>
</evidence>
<sequence length="96" mass="10042">MERPLTRREQELLAQLAAREAGADPAFARRMDGLPARRGGGVAWLVVGALAVIGVALLVVPGVYVLAAVATAVLLVVPVALIAWAMHQGDPPVRPM</sequence>
<dbReference type="RefSeq" id="WP_337715252.1">
    <property type="nucleotide sequence ID" value="NZ_JBBEGL010000005.1"/>
</dbReference>
<dbReference type="InterPro" id="IPR021401">
    <property type="entry name" value="DUF3040"/>
</dbReference>
<accession>A0ABU8N9E8</accession>
<reference evidence="2 3" key="1">
    <citation type="submission" date="2024-03" db="EMBL/GenBank/DDBJ databases">
        <title>Actinomycetospora sp. OC33-EN06, a novel actinomycete isolated from wild orchid (Aerides multiflora).</title>
        <authorList>
            <person name="Suriyachadkun C."/>
        </authorList>
    </citation>
    <scope>NUCLEOTIDE SEQUENCE [LARGE SCALE GENOMIC DNA]</scope>
    <source>
        <strain evidence="2 3">OC33-EN06</strain>
    </source>
</reference>
<keyword evidence="1" id="KW-1133">Transmembrane helix</keyword>
<evidence type="ECO:0000256" key="1">
    <source>
        <dbReference type="SAM" id="Phobius"/>
    </source>
</evidence>
<dbReference type="Pfam" id="PF11239">
    <property type="entry name" value="DUF3040"/>
    <property type="match status" value="1"/>
</dbReference>
<feature type="transmembrane region" description="Helical" evidence="1">
    <location>
        <begin position="65"/>
        <end position="86"/>
    </location>
</feature>
<evidence type="ECO:0000313" key="2">
    <source>
        <dbReference type="EMBL" id="MEJ2888569.1"/>
    </source>
</evidence>
<dbReference type="EMBL" id="JBBEGL010000005">
    <property type="protein sequence ID" value="MEJ2888569.1"/>
    <property type="molecule type" value="Genomic_DNA"/>
</dbReference>
<protein>
    <submittedName>
        <fullName evidence="2">DUF3040 domain-containing protein</fullName>
    </submittedName>
</protein>
<proteinExistence type="predicted"/>